<dbReference type="PANTHER" id="PTHR32305">
    <property type="match status" value="1"/>
</dbReference>
<dbReference type="SUPFAM" id="SSF51294">
    <property type="entry name" value="Hedgehog/intein (Hint) domain"/>
    <property type="match status" value="1"/>
</dbReference>
<feature type="domain" description="Hint" evidence="3">
    <location>
        <begin position="2002"/>
        <end position="2102"/>
    </location>
</feature>
<keyword evidence="2" id="KW-0812">Transmembrane</keyword>
<comment type="caution">
    <text evidence="4">The sequence shown here is derived from an EMBL/GenBank/DDBJ whole genome shotgun (WGS) entry which is preliminary data.</text>
</comment>
<evidence type="ECO:0000313" key="4">
    <source>
        <dbReference type="EMBL" id="GAA2018275.1"/>
    </source>
</evidence>
<feature type="region of interest" description="Disordered" evidence="1">
    <location>
        <begin position="2164"/>
        <end position="2203"/>
    </location>
</feature>
<dbReference type="Proteomes" id="UP001500751">
    <property type="component" value="Unassembled WGS sequence"/>
</dbReference>
<dbReference type="NCBIfam" id="TIGR03696">
    <property type="entry name" value="Rhs_assc_core"/>
    <property type="match status" value="1"/>
</dbReference>
<accession>A0ABP5F7Z7</accession>
<dbReference type="CDD" id="cd00081">
    <property type="entry name" value="Hint"/>
    <property type="match status" value="1"/>
</dbReference>
<feature type="transmembrane region" description="Helical" evidence="2">
    <location>
        <begin position="1898"/>
        <end position="1920"/>
    </location>
</feature>
<dbReference type="Pfam" id="PF05593">
    <property type="entry name" value="RHS_repeat"/>
    <property type="match status" value="1"/>
</dbReference>
<name>A0ABP5F7Z7_9ACTN</name>
<dbReference type="InterPro" id="IPR006530">
    <property type="entry name" value="YD"/>
</dbReference>
<feature type="region of interest" description="Disordered" evidence="1">
    <location>
        <begin position="281"/>
        <end position="305"/>
    </location>
</feature>
<gene>
    <name evidence="4" type="ORF">GCM10009839_13060</name>
</gene>
<keyword evidence="2" id="KW-0472">Membrane</keyword>
<evidence type="ECO:0000256" key="2">
    <source>
        <dbReference type="SAM" id="Phobius"/>
    </source>
</evidence>
<feature type="region of interest" description="Disordered" evidence="1">
    <location>
        <begin position="78"/>
        <end position="100"/>
    </location>
</feature>
<feature type="compositionally biased region" description="Polar residues" evidence="1">
    <location>
        <begin position="85"/>
        <end position="100"/>
    </location>
</feature>
<dbReference type="InterPro" id="IPR031325">
    <property type="entry name" value="RHS_repeat"/>
</dbReference>
<dbReference type="InterPro" id="IPR022385">
    <property type="entry name" value="Rhs_assc_core"/>
</dbReference>
<dbReference type="Pfam" id="PF07591">
    <property type="entry name" value="PT-HINT"/>
    <property type="match status" value="1"/>
</dbReference>
<feature type="region of interest" description="Disordered" evidence="1">
    <location>
        <begin position="224"/>
        <end position="263"/>
    </location>
</feature>
<dbReference type="Gene3D" id="2.170.16.10">
    <property type="entry name" value="Hedgehog/Intein (Hint) domain"/>
    <property type="match status" value="1"/>
</dbReference>
<sequence>MLTVALAVSVVDPPSSSAATVKGKRPSTQVEKPVPGTTLATRAVTHLGSLPTAAPTAPVSRIAAGTATVTVPRAAAKTALRSAGSPGSDNAAQAGSTQADSIQAGSLPIRLGAPADGRATAADQVSVTVADPAAAQAAGVNGLMFSLTPAGTSDGSVSVGVDTSALASMFGGDFGSRLHLVQLPACALTTPDIAACRIQTPVAGQVAAPSAHALTADVSLASPATPAAPAAPASTATPASATPASAAPTSDSSASPPRTARTAALAASSAAPVVLAATGDASGSTGSFTATSLSPSSQWESGSSSGDFTWSYSIDTPKPFAGEAPTVGLAYDSGSVDGRTDSTNNQTSPIGEGFDLGAGGFIERSYKSCSDFTDLPKAQQTGDQCWAGQVLNISLGGKSSALVWDPVTGQVHPADDNGERIQLLTNASNGVYNGEYWKVTTTDGTQYYFGRDHGPGFTNQTHTNSAWTVPVYGAHSGDPCYNATFKDASCQQAWRWNLDYVEDMHGNVTMYYYTPETNYYVPNNAANGTTSVKYTRGGVLDHIEYGLRDDNGTVYANPAVDKVVFTPAERCIPNENGNGFSCDPSQFTAANAIHWHDVPQDQNCDQGATCSNYAPTFWSRKRITTITTQVYSGGTYLNADVYKLTQSYPDTGDGTPFALALATIQHCGSDGTTCTPAVSFLGQMMANRVPVSGQAPGYLPAVKKWRLSEVDTETGEQIQAVYNTPACSPSNLPASDETNGLDCFPEYWVPLGATDPIKSYFYHYTVKQITETDPTGGAPNKVTGYTYLGPAAWHFDDSELSKASQRTYSEFRGYGKVQTRVGINPTTLTETLYFRGMDGDTLSSGKRSVQISDTENDESVADANALAGSVFESDVYTADGGTIDHATVSDYTVSAPVATRNRTGLNPLVAVMTSVTRQRSRQALAAGGWARTVTSTAYNNLGMPTQVDDQGDGSSPHCSRTSYVTNSTAWLTLVSRLTETAEVCPSGNQNGTLISDTKTSYDNQAWGAAPTVGNPTSVATASGTTGGVAGITAYVTAAAGFDPYGRRTSKTDVMGRASATAYTPATLGPVTQVVETTLTATDPLSRSSTTVMEPLRGLTTATIDVAGLRNDATFDALGRLTQAWIPGRSKSGGQTPNTIYTYSVSNTGPSVVTTQSLADDNSYVVQEVLYDALLRQRQTQNDAEGGGRIIGDTVYDNHGWVIKTNHSYFATGAPATSIYNVGDSAVPDQTITTFDGQGRSVKDTEYHDANATWETATVYGGDRTTVIPPAGGTATTTITDVRGNNREVDQYLSAPTVTGNTVTGQINGAGTKYAYDPAGNLARVTDPTGTNTWTYTYDLRGRKTAQTDPDTGQTTYTYDDDGEMLTSTDSRGKVLAYKYDNLGRKLGEYVGTTSGTAIARWTYDTLMKGKPTAAAGYMNGKAYITSTTGYNNAGLATGVRTDIPSGEGALSGSYTTSYGYTPVTNKIQTVTEPAAGPFASETVTTTYTRLSNPATTTGNNYYVSATTYSPYGEALQYTQGPSSNPVWQTYAFDDQTHRETEVRIDQQAAPPTIDKIDYSYNTGGQITKISDLRQGLNNDTQCFRYDGLSQLTQAWSATDSCAADPSAAGNGTVGSAAAAPYWTNWTYDVAGNRKQQTQHAVPGATGGDTVTNYTYNTGQPHTLAGTATTGPGAGTASYGYDPAGNTTGRTTPATGAQTLNWDEGNRLTSITAGAKVTNYVYDADGNQMMRKDPGKTTLFIGDTELVLDTVAGTVSGTRYYKHGDDVVAAVDSGTGHLSYLMPDHQGSSDVSVDATTSAATFRSYTPYGGTRGAAPAAWPGQRGWLGVGTADSSTGLTTIGAREYEPDTGRFISRDPVFSSDGAQNIGGYTYSGNDPVNKTDPTGLFWGSSWIKKHAKAIVAVTVVVAVVTVAVVAAPVAVAAGMAALNAAAGAAATATTIGEIAIPAAVAAGGVVVSASAEAAGAGAIATGVAIAGRAATAFAGGGDGTEDYGTSRSGGGGCHSFSGDTKVLMADGTKEPIADVKVGDQVANAEPGGGVEGHRVEVVHETPDDKDFTDLTVRTEHGPETITGTQNHPYYDVTTGEFTDASKLKPGDELQTADGTVVTVVSVRNYTSAMVTHDLTVDGLHTYFVVAGDVAVLVHNTMCPTKAALLAGPHPDDVAYPAKDKPSRTSSYAHDSTTFTQSGWDSSYPQGYSRSSPVDTYTAHGSSYTQVPRYKDNNAGDGAFHLSHAEPQLAALQPGASQSVDREMCDVCVMNMGPYAKHIGMPTIVSDPVFIHVFNSDGVYQTHDYPSWFRGHWRALLD</sequence>
<dbReference type="SMART" id="SM00306">
    <property type="entry name" value="HintN"/>
    <property type="match status" value="1"/>
</dbReference>
<dbReference type="EMBL" id="BAAAQN010000005">
    <property type="protein sequence ID" value="GAA2018275.1"/>
    <property type="molecule type" value="Genomic_DNA"/>
</dbReference>
<feature type="region of interest" description="Disordered" evidence="1">
    <location>
        <begin position="14"/>
        <end position="33"/>
    </location>
</feature>
<dbReference type="PANTHER" id="PTHR32305:SF17">
    <property type="entry name" value="TRNA NUCLEASE WAPA"/>
    <property type="match status" value="1"/>
</dbReference>
<evidence type="ECO:0000313" key="5">
    <source>
        <dbReference type="Proteomes" id="UP001500751"/>
    </source>
</evidence>
<dbReference type="InterPro" id="IPR036844">
    <property type="entry name" value="Hint_dom_sf"/>
</dbReference>
<keyword evidence="5" id="KW-1185">Reference proteome</keyword>
<dbReference type="NCBIfam" id="TIGR01643">
    <property type="entry name" value="YD_repeat_2x"/>
    <property type="match status" value="2"/>
</dbReference>
<dbReference type="InterPro" id="IPR003587">
    <property type="entry name" value="Hint_dom_N"/>
</dbReference>
<protein>
    <submittedName>
        <fullName evidence="4">RHS repeat-associated core domain-containing protein</fullName>
    </submittedName>
</protein>
<reference evidence="5" key="1">
    <citation type="journal article" date="2019" name="Int. J. Syst. Evol. Microbiol.">
        <title>The Global Catalogue of Microorganisms (GCM) 10K type strain sequencing project: providing services to taxonomists for standard genome sequencing and annotation.</title>
        <authorList>
            <consortium name="The Broad Institute Genomics Platform"/>
            <consortium name="The Broad Institute Genome Sequencing Center for Infectious Disease"/>
            <person name="Wu L."/>
            <person name="Ma J."/>
        </authorList>
    </citation>
    <scope>NUCLEOTIDE SEQUENCE [LARGE SCALE GENOMIC DNA]</scope>
    <source>
        <strain evidence="5">JCM 16014</strain>
    </source>
</reference>
<dbReference type="InterPro" id="IPR050708">
    <property type="entry name" value="T6SS_VgrG/RHS"/>
</dbReference>
<proteinExistence type="predicted"/>
<dbReference type="Gene3D" id="2.180.10.10">
    <property type="entry name" value="RHS repeat-associated core"/>
    <property type="match status" value="1"/>
</dbReference>
<keyword evidence="2" id="KW-1133">Transmembrane helix</keyword>
<organism evidence="4 5">
    <name type="scientific">Catenulispora yoronensis</name>
    <dbReference type="NCBI Taxonomy" id="450799"/>
    <lineage>
        <taxon>Bacteria</taxon>
        <taxon>Bacillati</taxon>
        <taxon>Actinomycetota</taxon>
        <taxon>Actinomycetes</taxon>
        <taxon>Catenulisporales</taxon>
        <taxon>Catenulisporaceae</taxon>
        <taxon>Catenulispora</taxon>
    </lineage>
</organism>
<feature type="compositionally biased region" description="Polar residues" evidence="1">
    <location>
        <begin position="2172"/>
        <end position="2203"/>
    </location>
</feature>
<evidence type="ECO:0000259" key="3">
    <source>
        <dbReference type="SMART" id="SM00306"/>
    </source>
</evidence>
<evidence type="ECO:0000256" key="1">
    <source>
        <dbReference type="SAM" id="MobiDB-lite"/>
    </source>
</evidence>